<dbReference type="Pfam" id="PF06821">
    <property type="entry name" value="Ser_hydrolase"/>
    <property type="match status" value="1"/>
</dbReference>
<dbReference type="RefSeq" id="WP_377862139.1">
    <property type="nucleotide sequence ID" value="NZ_JBHLZU010000033.1"/>
</dbReference>
<accession>A0ABV6A805</accession>
<dbReference type="SUPFAM" id="SSF53474">
    <property type="entry name" value="alpha/beta-Hydrolases"/>
    <property type="match status" value="1"/>
</dbReference>
<protein>
    <submittedName>
        <fullName evidence="1">RBBP9/YdeN family alpha/beta hydrolase</fullName>
    </submittedName>
</protein>
<dbReference type="InterPro" id="IPR029058">
    <property type="entry name" value="AB_hydrolase_fold"/>
</dbReference>
<proteinExistence type="predicted"/>
<dbReference type="PANTHER" id="PTHR15394">
    <property type="entry name" value="SERINE HYDROLASE RBBP9"/>
    <property type="match status" value="1"/>
</dbReference>
<dbReference type="EMBL" id="JBHLZU010000033">
    <property type="protein sequence ID" value="MFB9909322.1"/>
    <property type="molecule type" value="Genomic_DNA"/>
</dbReference>
<keyword evidence="1" id="KW-0378">Hydrolase</keyword>
<reference evidence="1 2" key="1">
    <citation type="submission" date="2024-09" db="EMBL/GenBank/DDBJ databases">
        <authorList>
            <person name="Sun Q."/>
            <person name="Mori K."/>
        </authorList>
    </citation>
    <scope>NUCLEOTIDE SEQUENCE [LARGE SCALE GENOMIC DNA]</scope>
    <source>
        <strain evidence="1 2">TBRC 7907</strain>
    </source>
</reference>
<evidence type="ECO:0000313" key="1">
    <source>
        <dbReference type="EMBL" id="MFB9909322.1"/>
    </source>
</evidence>
<dbReference type="GO" id="GO:0016787">
    <property type="term" value="F:hydrolase activity"/>
    <property type="evidence" value="ECO:0007669"/>
    <property type="project" value="UniProtKB-KW"/>
</dbReference>
<evidence type="ECO:0000313" key="2">
    <source>
        <dbReference type="Proteomes" id="UP001589693"/>
    </source>
</evidence>
<dbReference type="Proteomes" id="UP001589693">
    <property type="component" value="Unassembled WGS sequence"/>
</dbReference>
<comment type="caution">
    <text evidence="1">The sequence shown here is derived from an EMBL/GenBank/DDBJ whole genome shotgun (WGS) entry which is preliminary data.</text>
</comment>
<name>A0ABV6A805_9PSEU</name>
<dbReference type="Gene3D" id="3.40.50.1820">
    <property type="entry name" value="alpha/beta hydrolase"/>
    <property type="match status" value="1"/>
</dbReference>
<dbReference type="InterPro" id="IPR010662">
    <property type="entry name" value="RBBP9/YdeN"/>
</dbReference>
<sequence length="204" mass="22156">MRRDSVRRGYVLLLHGWTGSGTDHWQSWLAAELPRYGVTVDHPRLPDPAHPDLDSWLPVLRHRLGTVPPDADLVVLTHSLGGILWLHHAATLSGRTRRAHRVLLVAPPTVNAIHPGWNGFRSVVLDARGVRLAASTTRMVAGQGDPYSSQAESRALAAELGVELDVVPGGEHLNADSGFQRWPAALEWALGTRASVLDNAPIST</sequence>
<dbReference type="PANTHER" id="PTHR15394:SF3">
    <property type="entry name" value="SERINE HYDROLASE RBBP9"/>
    <property type="match status" value="1"/>
</dbReference>
<gene>
    <name evidence="1" type="ORF">ACFFQA_35755</name>
</gene>
<keyword evidence="2" id="KW-1185">Reference proteome</keyword>
<organism evidence="1 2">
    <name type="scientific">Allokutzneria oryzae</name>
    <dbReference type="NCBI Taxonomy" id="1378989"/>
    <lineage>
        <taxon>Bacteria</taxon>
        <taxon>Bacillati</taxon>
        <taxon>Actinomycetota</taxon>
        <taxon>Actinomycetes</taxon>
        <taxon>Pseudonocardiales</taxon>
        <taxon>Pseudonocardiaceae</taxon>
        <taxon>Allokutzneria</taxon>
    </lineage>
</organism>